<dbReference type="EMBL" id="SLXL01000010">
    <property type="protein sequence ID" value="TCP21601.1"/>
    <property type="molecule type" value="Genomic_DNA"/>
</dbReference>
<dbReference type="Proteomes" id="UP000295733">
    <property type="component" value="Unassembled WGS sequence"/>
</dbReference>
<dbReference type="OrthoDB" id="9788260at2"/>
<organism evidence="2 3">
    <name type="scientific">Rhodovulum adriaticum</name>
    <name type="common">Rhodopseudomonas adriatica</name>
    <dbReference type="NCBI Taxonomy" id="35804"/>
    <lineage>
        <taxon>Bacteria</taxon>
        <taxon>Pseudomonadati</taxon>
        <taxon>Pseudomonadota</taxon>
        <taxon>Alphaproteobacteria</taxon>
        <taxon>Rhodobacterales</taxon>
        <taxon>Paracoccaceae</taxon>
        <taxon>Rhodovulum</taxon>
    </lineage>
</organism>
<dbReference type="AlphaFoldDB" id="A0A4R2NJJ5"/>
<accession>A0A4R2NJJ5</accession>
<reference evidence="2 3" key="1">
    <citation type="submission" date="2019-03" db="EMBL/GenBank/DDBJ databases">
        <title>Genomic Encyclopedia of Type Strains, Phase IV (KMG-IV): sequencing the most valuable type-strain genomes for metagenomic binning, comparative biology and taxonomic classification.</title>
        <authorList>
            <person name="Goeker M."/>
        </authorList>
    </citation>
    <scope>NUCLEOTIDE SEQUENCE [LARGE SCALE GENOMIC DNA]</scope>
    <source>
        <strain evidence="2 3">DSM 2781</strain>
    </source>
</reference>
<dbReference type="PANTHER" id="PTHR11614">
    <property type="entry name" value="PHOSPHOLIPASE-RELATED"/>
    <property type="match status" value="1"/>
</dbReference>
<dbReference type="Gene3D" id="3.40.50.1820">
    <property type="entry name" value="alpha/beta hydrolase"/>
    <property type="match status" value="1"/>
</dbReference>
<dbReference type="InterPro" id="IPR051044">
    <property type="entry name" value="MAG_DAG_Lipase"/>
</dbReference>
<feature type="domain" description="Serine aminopeptidase S33" evidence="1">
    <location>
        <begin position="39"/>
        <end position="292"/>
    </location>
</feature>
<comment type="caution">
    <text evidence="2">The sequence shown here is derived from an EMBL/GenBank/DDBJ whole genome shotgun (WGS) entry which is preliminary data.</text>
</comment>
<protein>
    <submittedName>
        <fullName evidence="2">Lysophospholipase</fullName>
    </submittedName>
</protein>
<gene>
    <name evidence="2" type="ORF">EV656_11069</name>
</gene>
<dbReference type="SUPFAM" id="SSF53474">
    <property type="entry name" value="alpha/beta-Hydrolases"/>
    <property type="match status" value="1"/>
</dbReference>
<keyword evidence="3" id="KW-1185">Reference proteome</keyword>
<dbReference type="Pfam" id="PF12146">
    <property type="entry name" value="Hydrolase_4"/>
    <property type="match status" value="1"/>
</dbReference>
<evidence type="ECO:0000313" key="3">
    <source>
        <dbReference type="Proteomes" id="UP000295733"/>
    </source>
</evidence>
<dbReference type="InterPro" id="IPR022742">
    <property type="entry name" value="Hydrolase_4"/>
</dbReference>
<dbReference type="RefSeq" id="WP_132604630.1">
    <property type="nucleotide sequence ID" value="NZ_NRRP01000003.1"/>
</dbReference>
<evidence type="ECO:0000259" key="1">
    <source>
        <dbReference type="Pfam" id="PF12146"/>
    </source>
</evidence>
<name>A0A4R2NJJ5_RHOAD</name>
<evidence type="ECO:0000313" key="2">
    <source>
        <dbReference type="EMBL" id="TCP21601.1"/>
    </source>
</evidence>
<proteinExistence type="predicted"/>
<sequence length="315" mass="34770">MEPAPLYRDIADGPADGTARWLRAADGVRLRIALWGRDAPDGTVLLFCGRTEFAEKYGRAARDFRDRGLATVAVDWRGQGLADRLHGDARLGHVDRFDAYQCDVDAVQAAVRDLGLPRPFFLLGHSMGGAIGLRALMRGLDVAAAAFSAPMWGISMAPALRPVAWTLSAASRPLGLGGRYTPGKAGDGVLLDNAFEGNDLTTDPEMFAHMRRQLTRYPELAVSGPSLAWLHEALRESRQLIRAPVPDLPVLTWLGTDERIVCPEAIRVRMDDWPEGRLELIRGARHEVMMERPEIRARVFDQAAEHFLAHARQPV</sequence>
<dbReference type="InterPro" id="IPR029058">
    <property type="entry name" value="AB_hydrolase_fold"/>
</dbReference>